<dbReference type="EC" id="1.3.98.5" evidence="10"/>
<proteinExistence type="predicted"/>
<evidence type="ECO:0000256" key="10">
    <source>
        <dbReference type="ARBA" id="ARBA00050019"/>
    </source>
</evidence>
<evidence type="ECO:0000256" key="5">
    <source>
        <dbReference type="ARBA" id="ARBA00023444"/>
    </source>
</evidence>
<dbReference type="GO" id="GO:0016491">
    <property type="term" value="F:oxidoreductase activity"/>
    <property type="evidence" value="ECO:0007669"/>
    <property type="project" value="InterPro"/>
</dbReference>
<dbReference type="PANTHER" id="PTHR36843:SF1">
    <property type="entry name" value="COPROHEME DECARBOXYLASE"/>
    <property type="match status" value="1"/>
</dbReference>
<keyword evidence="2" id="KW-0349">Heme</keyword>
<keyword evidence="3" id="KW-0479">Metal-binding</keyword>
<evidence type="ECO:0000256" key="9">
    <source>
        <dbReference type="ARBA" id="ARBA00049935"/>
    </source>
</evidence>
<dbReference type="RefSeq" id="WP_166321503.1">
    <property type="nucleotide sequence ID" value="NZ_CP049934.1"/>
</dbReference>
<accession>A0A6G8FGF2</accession>
<comment type="catalytic activity">
    <reaction evidence="8">
        <text>Fe-coproporphyrin III + 2 H2O2 + 2 H(+) = heme b + 2 CO2 + 4 H2O</text>
        <dbReference type="Rhea" id="RHEA:56516"/>
        <dbReference type="ChEBI" id="CHEBI:15377"/>
        <dbReference type="ChEBI" id="CHEBI:15378"/>
        <dbReference type="ChEBI" id="CHEBI:16240"/>
        <dbReference type="ChEBI" id="CHEBI:16526"/>
        <dbReference type="ChEBI" id="CHEBI:60344"/>
        <dbReference type="ChEBI" id="CHEBI:68438"/>
        <dbReference type="EC" id="1.3.98.5"/>
    </reaction>
    <physiologicalReaction direction="left-to-right" evidence="8">
        <dbReference type="Rhea" id="RHEA:56517"/>
    </physiologicalReaction>
</comment>
<dbReference type="KEGG" id="lins:G7067_01760"/>
<evidence type="ECO:0000256" key="4">
    <source>
        <dbReference type="ARBA" id="ARBA00023004"/>
    </source>
</evidence>
<keyword evidence="4" id="KW-0408">Iron</keyword>
<sequence length="250" mass="28044">MSRSEVPTIPAPASAISEATSPVVFTLFAVFRVSSSHPHVFDGRDVEGVVREFEDVVELIANERVVLRGCYDVSGLRSDADVMVWLHGTAAEDLQWALRELRRTELLRPLVRVWSAVGMHREAASHEEAEVAPTHTPGFVSGTPAKQWLSVYPFERSREWFLLEPAERSQEAAEYRRIHAEFPGVTAHTVEMFSLGDHEWLLALESDGLTELVDTTRALRAISAHTHVRAEAPFFTGRHIEIAELIEVLQ</sequence>
<organism evidence="11 12">
    <name type="scientific">Leucobacter insecticola</name>
    <dbReference type="NCBI Taxonomy" id="2714934"/>
    <lineage>
        <taxon>Bacteria</taxon>
        <taxon>Bacillati</taxon>
        <taxon>Actinomycetota</taxon>
        <taxon>Actinomycetes</taxon>
        <taxon>Micrococcales</taxon>
        <taxon>Microbacteriaceae</taxon>
        <taxon>Leucobacter</taxon>
    </lineage>
</organism>
<evidence type="ECO:0000313" key="11">
    <source>
        <dbReference type="EMBL" id="QIM15417.1"/>
    </source>
</evidence>
<dbReference type="InterPro" id="IPR011008">
    <property type="entry name" value="Dimeric_a/b-barrel"/>
</dbReference>
<keyword evidence="12" id="KW-1185">Reference proteome</keyword>
<gene>
    <name evidence="11" type="ORF">G7067_01760</name>
</gene>
<comment type="pathway">
    <text evidence="5">Porphyrin-containing compound metabolism.</text>
</comment>
<dbReference type="EMBL" id="CP049934">
    <property type="protein sequence ID" value="QIM15417.1"/>
    <property type="molecule type" value="Genomic_DNA"/>
</dbReference>
<dbReference type="AlphaFoldDB" id="A0A6G8FGF2"/>
<dbReference type="GO" id="GO:0020037">
    <property type="term" value="F:heme binding"/>
    <property type="evidence" value="ECO:0007669"/>
    <property type="project" value="InterPro"/>
</dbReference>
<name>A0A6G8FGF2_9MICO</name>
<evidence type="ECO:0000256" key="1">
    <source>
        <dbReference type="ARBA" id="ARBA00014413"/>
    </source>
</evidence>
<dbReference type="Proteomes" id="UP000501387">
    <property type="component" value="Chromosome"/>
</dbReference>
<evidence type="ECO:0000256" key="7">
    <source>
        <dbReference type="ARBA" id="ARBA00030236"/>
    </source>
</evidence>
<evidence type="ECO:0000256" key="2">
    <source>
        <dbReference type="ARBA" id="ARBA00022617"/>
    </source>
</evidence>
<dbReference type="NCBIfam" id="NF042928">
    <property type="entry name" value="HemQ_actino"/>
    <property type="match status" value="1"/>
</dbReference>
<dbReference type="SUPFAM" id="SSF54909">
    <property type="entry name" value="Dimeric alpha+beta barrel"/>
    <property type="match status" value="1"/>
</dbReference>
<dbReference type="InterPro" id="IPR010644">
    <property type="entry name" value="ChdC/CLD"/>
</dbReference>
<reference evidence="11 12" key="1">
    <citation type="submission" date="2020-03" db="EMBL/GenBank/DDBJ databases">
        <title>Leucobacter sp. nov., isolated from beetles.</title>
        <authorList>
            <person name="Hyun D.-W."/>
            <person name="Bae J.-W."/>
        </authorList>
    </citation>
    <scope>NUCLEOTIDE SEQUENCE [LARGE SCALE GENOMIC DNA]</scope>
    <source>
        <strain evidence="11 12">HDW9B</strain>
    </source>
</reference>
<dbReference type="PANTHER" id="PTHR36843">
    <property type="entry name" value="HEME-DEPENDENT PEROXIDASE YWFI-RELATED"/>
    <property type="match status" value="1"/>
</dbReference>
<dbReference type="Gene3D" id="3.30.70.1030">
    <property type="entry name" value="Apc35880, domain 1"/>
    <property type="match status" value="2"/>
</dbReference>
<evidence type="ECO:0000256" key="8">
    <source>
        <dbReference type="ARBA" id="ARBA00049896"/>
    </source>
</evidence>
<evidence type="ECO:0000256" key="6">
    <source>
        <dbReference type="ARBA" id="ARBA00029882"/>
    </source>
</evidence>
<comment type="cofactor">
    <cofactor evidence="9">
        <name>Fe-coproporphyrin III</name>
        <dbReference type="ChEBI" id="CHEBI:68438"/>
    </cofactor>
</comment>
<dbReference type="Pfam" id="PF06778">
    <property type="entry name" value="Chlor_dismutase"/>
    <property type="match status" value="1"/>
</dbReference>
<evidence type="ECO:0000256" key="3">
    <source>
        <dbReference type="ARBA" id="ARBA00022723"/>
    </source>
</evidence>
<evidence type="ECO:0000313" key="12">
    <source>
        <dbReference type="Proteomes" id="UP000501387"/>
    </source>
</evidence>
<dbReference type="GO" id="GO:0046872">
    <property type="term" value="F:metal ion binding"/>
    <property type="evidence" value="ECO:0007669"/>
    <property type="project" value="UniProtKB-KW"/>
</dbReference>
<protein>
    <recommendedName>
        <fullName evidence="1">Coproheme decarboxylase</fullName>
        <ecNumber evidence="10">1.3.98.5</ecNumber>
    </recommendedName>
    <alternativeName>
        <fullName evidence="6">Coproheme III oxidative decarboxylase</fullName>
    </alternativeName>
    <alternativeName>
        <fullName evidence="7">Hydrogen peroxide-dependent heme synthase</fullName>
    </alternativeName>
</protein>